<name>A0A941F1C8_9BACT</name>
<dbReference type="PANTHER" id="PTHR47893">
    <property type="entry name" value="REGULATORY PROTEIN PCHR"/>
    <property type="match status" value="1"/>
</dbReference>
<keyword evidence="1" id="KW-0805">Transcription regulation</keyword>
<feature type="domain" description="HTH araC/xylS-type" evidence="4">
    <location>
        <begin position="92"/>
        <end position="190"/>
    </location>
</feature>
<dbReference type="InterPro" id="IPR053142">
    <property type="entry name" value="PchR_regulatory_protein"/>
</dbReference>
<dbReference type="SUPFAM" id="SSF46689">
    <property type="entry name" value="Homeodomain-like"/>
    <property type="match status" value="1"/>
</dbReference>
<evidence type="ECO:0000259" key="4">
    <source>
        <dbReference type="PROSITE" id="PS01124"/>
    </source>
</evidence>
<keyword evidence="2" id="KW-0238">DNA-binding</keyword>
<dbReference type="PRINTS" id="PR00032">
    <property type="entry name" value="HTHARAC"/>
</dbReference>
<evidence type="ECO:0000256" key="1">
    <source>
        <dbReference type="ARBA" id="ARBA00023015"/>
    </source>
</evidence>
<evidence type="ECO:0000256" key="3">
    <source>
        <dbReference type="ARBA" id="ARBA00023163"/>
    </source>
</evidence>
<dbReference type="InterPro" id="IPR009057">
    <property type="entry name" value="Homeodomain-like_sf"/>
</dbReference>
<proteinExistence type="predicted"/>
<reference evidence="5" key="1">
    <citation type="journal article" date="2018" name="Int. J. Syst. Evol. Microbiol.">
        <title>Carboxylicivirga sediminis sp. nov., isolated from coastal sediment.</title>
        <authorList>
            <person name="Wang F.Q."/>
            <person name="Ren L.H."/>
            <person name="Zou R.J."/>
            <person name="Sun Y.Z."/>
            <person name="Liu X.J."/>
            <person name="Jiang F."/>
            <person name="Liu L.J."/>
        </authorList>
    </citation>
    <scope>NUCLEOTIDE SEQUENCE</scope>
    <source>
        <strain evidence="5">JR1</strain>
    </source>
</reference>
<dbReference type="PANTHER" id="PTHR47893:SF1">
    <property type="entry name" value="REGULATORY PROTEIN PCHR"/>
    <property type="match status" value="1"/>
</dbReference>
<dbReference type="GO" id="GO:0043565">
    <property type="term" value="F:sequence-specific DNA binding"/>
    <property type="evidence" value="ECO:0007669"/>
    <property type="project" value="InterPro"/>
</dbReference>
<dbReference type="PROSITE" id="PS00041">
    <property type="entry name" value="HTH_ARAC_FAMILY_1"/>
    <property type="match status" value="1"/>
</dbReference>
<comment type="caution">
    <text evidence="5">The sequence shown here is derived from an EMBL/GenBank/DDBJ whole genome shotgun (WGS) entry which is preliminary data.</text>
</comment>
<keyword evidence="3" id="KW-0804">Transcription</keyword>
<dbReference type="Proteomes" id="UP000679220">
    <property type="component" value="Unassembled WGS sequence"/>
</dbReference>
<dbReference type="InterPro" id="IPR020449">
    <property type="entry name" value="Tscrpt_reg_AraC-type_HTH"/>
</dbReference>
<dbReference type="RefSeq" id="WP_212188870.1">
    <property type="nucleotide sequence ID" value="NZ_JAGTAR010000005.1"/>
</dbReference>
<protein>
    <submittedName>
        <fullName evidence="5">Helix-turn-helix transcriptional regulator</fullName>
    </submittedName>
</protein>
<sequence length="192" mass="22625">MALCKYYDLPEEIIRFLDTDKQWCFKNPFSTEIQRVLHQLRSYQADNLFTKGYRINKAEELIMLTLEQILRDISNKKIDTNFIHEDDLQTIIEVEKILLESQDESIKIIDIANQLSIGIRKLQRLFKAYHGTDMTSYRKQVRMEQARQMIMQQNLSITEVCYKTGYTSVSHFSKIFKDHFGTSPSGLLKKTS</sequence>
<dbReference type="AlphaFoldDB" id="A0A941F1C8"/>
<dbReference type="EMBL" id="JAGTAR010000005">
    <property type="protein sequence ID" value="MBR8534971.1"/>
    <property type="molecule type" value="Genomic_DNA"/>
</dbReference>
<dbReference type="Gene3D" id="1.10.10.60">
    <property type="entry name" value="Homeodomain-like"/>
    <property type="match status" value="2"/>
</dbReference>
<evidence type="ECO:0000313" key="5">
    <source>
        <dbReference type="EMBL" id="MBR8534971.1"/>
    </source>
</evidence>
<dbReference type="GO" id="GO:0003700">
    <property type="term" value="F:DNA-binding transcription factor activity"/>
    <property type="evidence" value="ECO:0007669"/>
    <property type="project" value="InterPro"/>
</dbReference>
<evidence type="ECO:0000256" key="2">
    <source>
        <dbReference type="ARBA" id="ARBA00023125"/>
    </source>
</evidence>
<accession>A0A941F1C8</accession>
<dbReference type="Pfam" id="PF12833">
    <property type="entry name" value="HTH_18"/>
    <property type="match status" value="1"/>
</dbReference>
<organism evidence="5 6">
    <name type="scientific">Carboxylicivirga sediminis</name>
    <dbReference type="NCBI Taxonomy" id="2006564"/>
    <lineage>
        <taxon>Bacteria</taxon>
        <taxon>Pseudomonadati</taxon>
        <taxon>Bacteroidota</taxon>
        <taxon>Bacteroidia</taxon>
        <taxon>Marinilabiliales</taxon>
        <taxon>Marinilabiliaceae</taxon>
        <taxon>Carboxylicivirga</taxon>
    </lineage>
</organism>
<dbReference type="SMART" id="SM00342">
    <property type="entry name" value="HTH_ARAC"/>
    <property type="match status" value="1"/>
</dbReference>
<evidence type="ECO:0000313" key="6">
    <source>
        <dbReference type="Proteomes" id="UP000679220"/>
    </source>
</evidence>
<dbReference type="InterPro" id="IPR018060">
    <property type="entry name" value="HTH_AraC"/>
</dbReference>
<gene>
    <name evidence="5" type="ORF">KDU71_05310</name>
</gene>
<keyword evidence="6" id="KW-1185">Reference proteome</keyword>
<dbReference type="PROSITE" id="PS01124">
    <property type="entry name" value="HTH_ARAC_FAMILY_2"/>
    <property type="match status" value="1"/>
</dbReference>
<dbReference type="InterPro" id="IPR018062">
    <property type="entry name" value="HTH_AraC-typ_CS"/>
</dbReference>
<reference evidence="5" key="2">
    <citation type="submission" date="2021-04" db="EMBL/GenBank/DDBJ databases">
        <authorList>
            <person name="Zhang T."/>
            <person name="Zhang Y."/>
            <person name="Lu D."/>
            <person name="Zuo D."/>
            <person name="Du Z."/>
        </authorList>
    </citation>
    <scope>NUCLEOTIDE SEQUENCE</scope>
    <source>
        <strain evidence="5">JR1</strain>
    </source>
</reference>